<name>A0A200J8F3_9ENTE</name>
<feature type="compositionally biased region" description="Low complexity" evidence="5">
    <location>
        <begin position="44"/>
        <end position="56"/>
    </location>
</feature>
<organism evidence="9">
    <name type="scientific">Candidatus Enterococcus dunnyi</name>
    <dbReference type="NCBI Taxonomy" id="1834192"/>
    <lineage>
        <taxon>Bacteria</taxon>
        <taxon>Bacillati</taxon>
        <taxon>Bacillota</taxon>
        <taxon>Bacilli</taxon>
        <taxon>Lactobacillales</taxon>
        <taxon>Enterococcaceae</taxon>
        <taxon>Enterococcus</taxon>
    </lineage>
</organism>
<evidence type="ECO:0000256" key="3">
    <source>
        <dbReference type="ARBA" id="ARBA00022729"/>
    </source>
</evidence>
<evidence type="ECO:0000256" key="1">
    <source>
        <dbReference type="ARBA" id="ARBA00022512"/>
    </source>
</evidence>
<evidence type="ECO:0000256" key="4">
    <source>
        <dbReference type="ARBA" id="ARBA00023088"/>
    </source>
</evidence>
<dbReference type="RefSeq" id="WP_087640692.1">
    <property type="nucleotide sequence ID" value="NZ_CP147246.1"/>
</dbReference>
<dbReference type="OrthoDB" id="9851046at2"/>
<evidence type="ECO:0000259" key="8">
    <source>
        <dbReference type="Pfam" id="PF00746"/>
    </source>
</evidence>
<feature type="domain" description="Gram-positive cocci surface proteins LPxTG" evidence="8">
    <location>
        <begin position="79"/>
        <end position="121"/>
    </location>
</feature>
<feature type="region of interest" description="Disordered" evidence="5">
    <location>
        <begin position="44"/>
        <end position="88"/>
    </location>
</feature>
<keyword evidence="11" id="KW-1185">Reference proteome</keyword>
<keyword evidence="6" id="KW-0812">Transmembrane</keyword>
<keyword evidence="2" id="KW-0964">Secreted</keyword>
<reference evidence="10" key="3">
    <citation type="submission" date="2024-03" db="EMBL/GenBank/DDBJ databases">
        <title>The Genome Sequence of Enterococcus sp. DIV0238c.</title>
        <authorList>
            <consortium name="The Broad Institute Genomics Platform"/>
            <consortium name="The Broad Institute Microbial Omics Core"/>
            <consortium name="The Broad Institute Genomic Center for Infectious Diseases"/>
            <person name="Earl A."/>
            <person name="Manson A."/>
            <person name="Gilmore M."/>
            <person name="Schwartman J."/>
            <person name="Shea T."/>
            <person name="Abouelleil A."/>
            <person name="Cao P."/>
            <person name="Chapman S."/>
            <person name="Cusick C."/>
            <person name="Young S."/>
            <person name="Neafsey D."/>
            <person name="Nusbaum C."/>
            <person name="Birren B."/>
        </authorList>
    </citation>
    <scope>NUCLEOTIDE SEQUENCE</scope>
    <source>
        <strain evidence="10">9D6_DIV0238</strain>
    </source>
</reference>
<dbReference type="PROSITE" id="PS51257">
    <property type="entry name" value="PROKAR_LIPOPROTEIN"/>
    <property type="match status" value="1"/>
</dbReference>
<keyword evidence="1" id="KW-0134">Cell wall</keyword>
<keyword evidence="6" id="KW-0472">Membrane</keyword>
<evidence type="ECO:0000256" key="2">
    <source>
        <dbReference type="ARBA" id="ARBA00022525"/>
    </source>
</evidence>
<keyword evidence="6" id="KW-1133">Transmembrane helix</keyword>
<evidence type="ECO:0000256" key="6">
    <source>
        <dbReference type="SAM" id="Phobius"/>
    </source>
</evidence>
<dbReference type="NCBIfam" id="TIGR01167">
    <property type="entry name" value="LPXTG_anchor"/>
    <property type="match status" value="1"/>
</dbReference>
<evidence type="ECO:0000256" key="7">
    <source>
        <dbReference type="SAM" id="SignalP"/>
    </source>
</evidence>
<gene>
    <name evidence="10" type="ORF">A5889_001514</name>
    <name evidence="9" type="ORF">A5889_001564</name>
</gene>
<accession>A0A200J8F3</accession>
<reference evidence="10" key="2">
    <citation type="submission" date="2017-05" db="EMBL/GenBank/DDBJ databases">
        <authorList>
            <consortium name="The Broad Institute Genomics Platform"/>
            <consortium name="The Broad Institute Genomic Center for Infectious Diseases"/>
            <person name="Earl A."/>
            <person name="Manson A."/>
            <person name="Schwartman J."/>
            <person name="Gilmore M."/>
            <person name="Abouelleil A."/>
            <person name="Cao P."/>
            <person name="Chapman S."/>
            <person name="Cusick C."/>
            <person name="Shea T."/>
            <person name="Young S."/>
            <person name="Neafsey D."/>
            <person name="Nusbaum C."/>
            <person name="Birren B."/>
        </authorList>
    </citation>
    <scope>NUCLEOTIDE SEQUENCE</scope>
    <source>
        <strain evidence="10">9D6_DIV0238</strain>
    </source>
</reference>
<sequence length="123" mass="13600">MYKYKKRVISFLLCLGMIACFNSFNQPVYASNYTTNGVVEFTKTTETTDTTDTTDTSENENGQKPSESKESEVDGTSSSKKPVGKLPSTGEIISKLSTVGIGLLIVLFCLFLLGQTRRKKHEK</sequence>
<reference evidence="9" key="1">
    <citation type="submission" date="2017-05" db="EMBL/GenBank/DDBJ databases">
        <title>The Genome Sequence of Enterococcus sp. 9D6_DIV0238.</title>
        <authorList>
            <consortium name="The Broad Institute Genomics Platform"/>
            <consortium name="The Broad Institute Genomic Center for Infectious Diseases"/>
            <person name="Earl A."/>
            <person name="Manson A."/>
            <person name="Schwartman J."/>
            <person name="Gilmore M."/>
            <person name="Abouelleil A."/>
            <person name="Cao P."/>
            <person name="Chapman S."/>
            <person name="Cusick C."/>
            <person name="Shea T."/>
            <person name="Young S."/>
            <person name="Neafsey D."/>
            <person name="Nusbaum C."/>
            <person name="Birren B."/>
        </authorList>
    </citation>
    <scope>NUCLEOTIDE SEQUENCE [LARGE SCALE GENOMIC DNA]</scope>
    <source>
        <strain evidence="9">9D6_DIV0238</strain>
    </source>
</reference>
<keyword evidence="3 7" id="KW-0732">Signal</keyword>
<protein>
    <recommendedName>
        <fullName evidence="8">Gram-positive cocci surface proteins LPxTG domain-containing protein</fullName>
    </recommendedName>
</protein>
<feature type="transmembrane region" description="Helical" evidence="6">
    <location>
        <begin position="92"/>
        <end position="113"/>
    </location>
</feature>
<keyword evidence="4" id="KW-0572">Peptidoglycan-anchor</keyword>
<evidence type="ECO:0000313" key="10">
    <source>
        <dbReference type="EMBL" id="WYJ94012.1"/>
    </source>
</evidence>
<evidence type="ECO:0000313" key="9">
    <source>
        <dbReference type="EMBL" id="OUZ32855.1"/>
    </source>
</evidence>
<dbReference type="AlphaFoldDB" id="A0A200J8F3"/>
<feature type="chain" id="PRO_5012171044" description="Gram-positive cocci surface proteins LPxTG domain-containing protein" evidence="7">
    <location>
        <begin position="31"/>
        <end position="123"/>
    </location>
</feature>
<evidence type="ECO:0000313" key="11">
    <source>
        <dbReference type="Proteomes" id="UP000196151"/>
    </source>
</evidence>
<feature type="signal peptide" evidence="7">
    <location>
        <begin position="1"/>
        <end position="30"/>
    </location>
</feature>
<dbReference type="EMBL" id="NIBQ01000002">
    <property type="protein sequence ID" value="OUZ32855.1"/>
    <property type="molecule type" value="Genomic_DNA"/>
</dbReference>
<dbReference type="InterPro" id="IPR019931">
    <property type="entry name" value="LPXTG_anchor"/>
</dbReference>
<dbReference type="EMBL" id="CP147246">
    <property type="protein sequence ID" value="WYJ94012.1"/>
    <property type="molecule type" value="Genomic_DNA"/>
</dbReference>
<dbReference type="Proteomes" id="UP000196151">
    <property type="component" value="Chromosome"/>
</dbReference>
<proteinExistence type="predicted"/>
<dbReference type="Pfam" id="PF00746">
    <property type="entry name" value="Gram_pos_anchor"/>
    <property type="match status" value="1"/>
</dbReference>
<evidence type="ECO:0000256" key="5">
    <source>
        <dbReference type="SAM" id="MobiDB-lite"/>
    </source>
</evidence>